<reference evidence="1" key="1">
    <citation type="submission" date="2020-04" db="EMBL/GenBank/DDBJ databases">
        <authorList>
            <person name="Chiriac C."/>
            <person name="Salcher M."/>
            <person name="Ghai R."/>
            <person name="Kavagutti S V."/>
        </authorList>
    </citation>
    <scope>NUCLEOTIDE SEQUENCE</scope>
</reference>
<dbReference type="EMBL" id="LR796432">
    <property type="protein sequence ID" value="CAB4144909.1"/>
    <property type="molecule type" value="Genomic_DNA"/>
</dbReference>
<sequence>MKQIAILAAGLVAISAPAHARSYQICHQKFALCAASPSTPTGKMITVNVEGGGTAQFSEAMAVCPVLNGPAIADVTGGNMKGSCDQPGPNQVWSLYQYRDKFPQAPNWSRSDVATIRTFTTSAGNGLSNMFSFACTLEPKRVGTVKLAKCYGPLNENIAGAPVVSGTLVVTQAPTGAAYPVGGPIPQ</sequence>
<gene>
    <name evidence="1" type="ORF">UFOVP468_75</name>
</gene>
<accession>A0A6J5MMX7</accession>
<proteinExistence type="predicted"/>
<name>A0A6J5MMX7_9CAUD</name>
<protein>
    <submittedName>
        <fullName evidence="1">Uncharacterized protein</fullName>
    </submittedName>
</protein>
<organism evidence="1">
    <name type="scientific">uncultured Caudovirales phage</name>
    <dbReference type="NCBI Taxonomy" id="2100421"/>
    <lineage>
        <taxon>Viruses</taxon>
        <taxon>Duplodnaviria</taxon>
        <taxon>Heunggongvirae</taxon>
        <taxon>Uroviricota</taxon>
        <taxon>Caudoviricetes</taxon>
        <taxon>Peduoviridae</taxon>
        <taxon>Maltschvirus</taxon>
        <taxon>Maltschvirus maltsch</taxon>
    </lineage>
</organism>
<evidence type="ECO:0000313" key="1">
    <source>
        <dbReference type="EMBL" id="CAB4144909.1"/>
    </source>
</evidence>